<dbReference type="Gene3D" id="3.40.50.720">
    <property type="entry name" value="NAD(P)-binding Rossmann-like Domain"/>
    <property type="match status" value="1"/>
</dbReference>
<comment type="caution">
    <text evidence="3">The sequence shown here is derived from an EMBL/GenBank/DDBJ whole genome shotgun (WGS) entry which is preliminary data.</text>
</comment>
<dbReference type="InterPro" id="IPR036291">
    <property type="entry name" value="NAD(P)-bd_dom_sf"/>
</dbReference>
<protein>
    <submittedName>
        <fullName evidence="3">Zinc-binding dehydrogenase</fullName>
    </submittedName>
</protein>
<dbReference type="SMART" id="SM00829">
    <property type="entry name" value="PKS_ER"/>
    <property type="match status" value="1"/>
</dbReference>
<proteinExistence type="predicted"/>
<dbReference type="InterPro" id="IPR013149">
    <property type="entry name" value="ADH-like_C"/>
</dbReference>
<accession>A0ABP5TST0</accession>
<keyword evidence="4" id="KW-1185">Reference proteome</keyword>
<dbReference type="SUPFAM" id="SSF51735">
    <property type="entry name" value="NAD(P)-binding Rossmann-fold domains"/>
    <property type="match status" value="1"/>
</dbReference>
<dbReference type="PANTHER" id="PTHR44154:SF1">
    <property type="entry name" value="QUINONE OXIDOREDUCTASE"/>
    <property type="match status" value="1"/>
</dbReference>
<organism evidence="3 4">
    <name type="scientific">Dactylosporangium salmoneum</name>
    <dbReference type="NCBI Taxonomy" id="53361"/>
    <lineage>
        <taxon>Bacteria</taxon>
        <taxon>Bacillati</taxon>
        <taxon>Actinomycetota</taxon>
        <taxon>Actinomycetes</taxon>
        <taxon>Micromonosporales</taxon>
        <taxon>Micromonosporaceae</taxon>
        <taxon>Dactylosporangium</taxon>
    </lineage>
</organism>
<dbReference type="SUPFAM" id="SSF50129">
    <property type="entry name" value="GroES-like"/>
    <property type="match status" value="1"/>
</dbReference>
<keyword evidence="1" id="KW-0521">NADP</keyword>
<dbReference type="Proteomes" id="UP001501444">
    <property type="component" value="Unassembled WGS sequence"/>
</dbReference>
<sequence length="330" mass="34966">MSDDVMYASVVPCSRRDAPLRHEPVPRPVPGPDEVLVRVAAASLDRVDTYIRHGTHGMAATEPQILGRDMAGVVSAVGAGVREFRVGDEVIALGRQTHAQYALAPGLHTMPKPPQWSFAEAAALPTAGRTAYDAVVNIARVRPGERVLVVAAGGAVGSFALQFGAHLRAEVYATAGTEDKCATARAHGAHAAVNHYSPDMVEQVLAASGGAKMDVIVDPVGGALYESLLRLLARNGRIVTCGVTAGARASLHLGRLMTQGWHIHGIGRPDRHEVAAHLRGCLDLMLAAGAKPIVDRVFPLSEAPDAHRYLEESSFFGRVVLTPEPARPPR</sequence>
<name>A0ABP5TST0_9ACTN</name>
<dbReference type="InterPro" id="IPR051603">
    <property type="entry name" value="Zinc-ADH_QOR/CCCR"/>
</dbReference>
<feature type="domain" description="Enoyl reductase (ER)" evidence="2">
    <location>
        <begin position="15"/>
        <end position="321"/>
    </location>
</feature>
<dbReference type="InterPro" id="IPR013154">
    <property type="entry name" value="ADH-like_N"/>
</dbReference>
<evidence type="ECO:0000313" key="3">
    <source>
        <dbReference type="EMBL" id="GAA2358445.1"/>
    </source>
</evidence>
<dbReference type="InterPro" id="IPR011032">
    <property type="entry name" value="GroES-like_sf"/>
</dbReference>
<evidence type="ECO:0000256" key="1">
    <source>
        <dbReference type="ARBA" id="ARBA00022857"/>
    </source>
</evidence>
<dbReference type="Gene3D" id="3.90.180.10">
    <property type="entry name" value="Medium-chain alcohol dehydrogenases, catalytic domain"/>
    <property type="match status" value="1"/>
</dbReference>
<gene>
    <name evidence="3" type="ORF">GCM10010170_052180</name>
</gene>
<evidence type="ECO:0000313" key="4">
    <source>
        <dbReference type="Proteomes" id="UP001501444"/>
    </source>
</evidence>
<dbReference type="Pfam" id="PF08240">
    <property type="entry name" value="ADH_N"/>
    <property type="match status" value="1"/>
</dbReference>
<dbReference type="RefSeq" id="WP_344615138.1">
    <property type="nucleotide sequence ID" value="NZ_BAAARV010000046.1"/>
</dbReference>
<dbReference type="PANTHER" id="PTHR44154">
    <property type="entry name" value="QUINONE OXIDOREDUCTASE"/>
    <property type="match status" value="1"/>
</dbReference>
<dbReference type="InterPro" id="IPR020843">
    <property type="entry name" value="ER"/>
</dbReference>
<reference evidence="4" key="1">
    <citation type="journal article" date="2019" name="Int. J. Syst. Evol. Microbiol.">
        <title>The Global Catalogue of Microorganisms (GCM) 10K type strain sequencing project: providing services to taxonomists for standard genome sequencing and annotation.</title>
        <authorList>
            <consortium name="The Broad Institute Genomics Platform"/>
            <consortium name="The Broad Institute Genome Sequencing Center for Infectious Disease"/>
            <person name="Wu L."/>
            <person name="Ma J."/>
        </authorList>
    </citation>
    <scope>NUCLEOTIDE SEQUENCE [LARGE SCALE GENOMIC DNA]</scope>
    <source>
        <strain evidence="4">JCM 3272</strain>
    </source>
</reference>
<dbReference type="Pfam" id="PF00107">
    <property type="entry name" value="ADH_zinc_N"/>
    <property type="match status" value="1"/>
</dbReference>
<evidence type="ECO:0000259" key="2">
    <source>
        <dbReference type="SMART" id="SM00829"/>
    </source>
</evidence>
<dbReference type="EMBL" id="BAAARV010000046">
    <property type="protein sequence ID" value="GAA2358445.1"/>
    <property type="molecule type" value="Genomic_DNA"/>
</dbReference>